<dbReference type="HAMAP" id="MF_01401">
    <property type="entry name" value="MsrA"/>
    <property type="match status" value="1"/>
</dbReference>
<protein>
    <recommendedName>
        <fullName evidence="8">Peptide methionine sulfoxide reductase MsrA</fullName>
        <shortName evidence="8">Protein-methionine-S-oxide reductase</shortName>
        <ecNumber evidence="8">1.8.4.11</ecNumber>
    </recommendedName>
    <alternativeName>
        <fullName evidence="8">Peptide-methionine (S)-S-oxide reductase</fullName>
        <shortName evidence="8">Peptide Met(O) reductase</shortName>
    </alternativeName>
</protein>
<dbReference type="Proteomes" id="UP000548632">
    <property type="component" value="Unassembled WGS sequence"/>
</dbReference>
<evidence type="ECO:0000256" key="5">
    <source>
        <dbReference type="ARBA" id="ARBA00047806"/>
    </source>
</evidence>
<dbReference type="Gene3D" id="3.40.30.10">
    <property type="entry name" value="Glutaredoxin"/>
    <property type="match status" value="1"/>
</dbReference>
<accession>A0A839H2U7</accession>
<evidence type="ECO:0000313" key="10">
    <source>
        <dbReference type="EMBL" id="MBB1124775.1"/>
    </source>
</evidence>
<dbReference type="Pfam" id="PF01625">
    <property type="entry name" value="PMSR"/>
    <property type="match status" value="1"/>
</dbReference>
<comment type="catalytic activity">
    <reaction evidence="5 8">
        <text>L-methionyl-[protein] + [thioredoxin]-disulfide + H2O = L-methionyl-(S)-S-oxide-[protein] + [thioredoxin]-dithiol</text>
        <dbReference type="Rhea" id="RHEA:14217"/>
        <dbReference type="Rhea" id="RHEA-COMP:10698"/>
        <dbReference type="Rhea" id="RHEA-COMP:10700"/>
        <dbReference type="Rhea" id="RHEA-COMP:12313"/>
        <dbReference type="Rhea" id="RHEA-COMP:12315"/>
        <dbReference type="ChEBI" id="CHEBI:15377"/>
        <dbReference type="ChEBI" id="CHEBI:16044"/>
        <dbReference type="ChEBI" id="CHEBI:29950"/>
        <dbReference type="ChEBI" id="CHEBI:44120"/>
        <dbReference type="ChEBI" id="CHEBI:50058"/>
        <dbReference type="EC" id="1.8.4.11"/>
    </reaction>
</comment>
<keyword evidence="3" id="KW-0511">Multifunctional enzyme</keyword>
<dbReference type="SUPFAM" id="SSF51316">
    <property type="entry name" value="Mss4-like"/>
    <property type="match status" value="1"/>
</dbReference>
<comment type="catalytic activity">
    <reaction evidence="6">
        <text>L-methionyl-[protein] + [thioredoxin]-disulfide + H2O = L-methionyl-(R)-S-oxide-[protein] + [thioredoxin]-dithiol</text>
        <dbReference type="Rhea" id="RHEA:24164"/>
        <dbReference type="Rhea" id="RHEA-COMP:10698"/>
        <dbReference type="Rhea" id="RHEA-COMP:10700"/>
        <dbReference type="Rhea" id="RHEA-COMP:12313"/>
        <dbReference type="Rhea" id="RHEA-COMP:12314"/>
        <dbReference type="ChEBI" id="CHEBI:15377"/>
        <dbReference type="ChEBI" id="CHEBI:16044"/>
        <dbReference type="ChEBI" id="CHEBI:29950"/>
        <dbReference type="ChEBI" id="CHEBI:45764"/>
        <dbReference type="ChEBI" id="CHEBI:50058"/>
        <dbReference type="EC" id="1.8.4.12"/>
    </reaction>
</comment>
<organism evidence="10 11">
    <name type="scientific">Thiospirillum jenense</name>
    <dbReference type="NCBI Taxonomy" id="1653858"/>
    <lineage>
        <taxon>Bacteria</taxon>
        <taxon>Pseudomonadati</taxon>
        <taxon>Pseudomonadota</taxon>
        <taxon>Gammaproteobacteria</taxon>
        <taxon>Chromatiales</taxon>
        <taxon>Chromatiaceae</taxon>
        <taxon>Thiospirillum</taxon>
    </lineage>
</organism>
<keyword evidence="2 8" id="KW-0560">Oxidoreductase</keyword>
<dbReference type="InterPro" id="IPR002579">
    <property type="entry name" value="Met_Sox_Rdtase_MsrB_dom"/>
</dbReference>
<reference evidence="10 11" key="1">
    <citation type="journal article" date="2020" name="Arch. Microbiol.">
        <title>The genome sequence of the giant phototrophic gammaproteobacterium Thiospirillum jenense gives insight into its physiological properties and phylogenetic relationships.</title>
        <authorList>
            <person name="Imhoff J.F."/>
            <person name="Meyer T.E."/>
            <person name="Kyndt J.A."/>
        </authorList>
    </citation>
    <scope>NUCLEOTIDE SEQUENCE [LARGE SCALE GENOMIC DNA]</scope>
    <source>
        <strain evidence="10 11">DSM 216</strain>
    </source>
</reference>
<dbReference type="PANTHER" id="PTHR42799">
    <property type="entry name" value="MITOCHONDRIAL PEPTIDE METHIONINE SULFOXIDE REDUCTASE"/>
    <property type="match status" value="1"/>
</dbReference>
<feature type="active site" evidence="8">
    <location>
        <position position="20"/>
    </location>
</feature>
<evidence type="ECO:0000256" key="7">
    <source>
        <dbReference type="ARBA" id="ARBA00048782"/>
    </source>
</evidence>
<dbReference type="PROSITE" id="PS51790">
    <property type="entry name" value="MSRB"/>
    <property type="match status" value="1"/>
</dbReference>
<dbReference type="InterPro" id="IPR002569">
    <property type="entry name" value="Met_Sox_Rdtase_MsrA_dom"/>
</dbReference>
<dbReference type="EC" id="1.8.4.11" evidence="8"/>
<dbReference type="Gene3D" id="3.30.1060.10">
    <property type="entry name" value="Peptide methionine sulphoxide reductase MsrA"/>
    <property type="match status" value="1"/>
</dbReference>
<dbReference type="Pfam" id="PF01641">
    <property type="entry name" value="SelR"/>
    <property type="match status" value="1"/>
</dbReference>
<comment type="function">
    <text evidence="4 8">Has an important function as a repair enzyme for proteins that have been inactivated by oxidation. Catalyzes the reversible oxidation-reduction of methionine sulfoxide in proteins to methionine.</text>
</comment>
<dbReference type="NCBIfam" id="TIGR00357">
    <property type="entry name" value="peptide-methionine (R)-S-oxide reductase MsrB"/>
    <property type="match status" value="1"/>
</dbReference>
<dbReference type="InterPro" id="IPR036509">
    <property type="entry name" value="Met_Sox_Rdtase_MsrA_sf"/>
</dbReference>
<evidence type="ECO:0000256" key="8">
    <source>
        <dbReference type="HAMAP-Rule" id="MF_01401"/>
    </source>
</evidence>
<name>A0A839H2U7_9GAMM</name>
<proteinExistence type="inferred from homology"/>
<dbReference type="PANTHER" id="PTHR42799:SF2">
    <property type="entry name" value="MITOCHONDRIAL PEPTIDE METHIONINE SULFOXIDE REDUCTASE"/>
    <property type="match status" value="1"/>
</dbReference>
<evidence type="ECO:0000313" key="11">
    <source>
        <dbReference type="Proteomes" id="UP000548632"/>
    </source>
</evidence>
<dbReference type="NCBIfam" id="TIGR00401">
    <property type="entry name" value="msrA"/>
    <property type="match status" value="1"/>
</dbReference>
<evidence type="ECO:0000256" key="6">
    <source>
        <dbReference type="ARBA" id="ARBA00048488"/>
    </source>
</evidence>
<dbReference type="AlphaFoldDB" id="A0A839H2U7"/>
<sequence length="413" mass="44860">MAAPIDATAAHERIVLGMGCFWGAEKRLAALPGVVATSVGYAGGERENPSYYQVLADERRPTVRNHAEVVQVTFDPGQISLAQILATFWENHDPTQGNRQGNDIGTNYRSAIYFTAPAQQKVAEMTRATYQTALTAAGFGKITTEIAALTQFYPAEPEHQQYLVRNPSGYCGLGGIGVKFPTAVKSTPPSTASSAAAVQVTDLSRAQQLIVFASIQCSYCAQFDRDIAANWAGTVPIITTTSTQLPDGWTLAQPLWATPTVVLFRDATEVARFTGYQGQPAAFWRWLGEQLLTPEEQHIAYQHGTERPFTGNLLDQHTPGTYIDPLTGAALFRSDSKFNSGSGWPSFFQPINGAVTLHEDESHGMKRTEVRSASSGIHLGHVFNDGPAPTGQRYCINSHVLRFIPDQLTPAAE</sequence>
<dbReference type="Gene3D" id="2.170.150.20">
    <property type="entry name" value="Peptide methionine sulfoxide reductase"/>
    <property type="match status" value="1"/>
</dbReference>
<evidence type="ECO:0000256" key="4">
    <source>
        <dbReference type="ARBA" id="ARBA00024679"/>
    </source>
</evidence>
<dbReference type="GO" id="GO:0008113">
    <property type="term" value="F:peptide-methionine (S)-S-oxide reductase activity"/>
    <property type="evidence" value="ECO:0007669"/>
    <property type="project" value="UniProtKB-UniRule"/>
</dbReference>
<dbReference type="InterPro" id="IPR011057">
    <property type="entry name" value="Mss4-like_sf"/>
</dbReference>
<dbReference type="GO" id="GO:0005737">
    <property type="term" value="C:cytoplasm"/>
    <property type="evidence" value="ECO:0007669"/>
    <property type="project" value="TreeGrafter"/>
</dbReference>
<dbReference type="InterPro" id="IPR050162">
    <property type="entry name" value="MsrA_MetSO_reductase"/>
</dbReference>
<evidence type="ECO:0000256" key="1">
    <source>
        <dbReference type="ARBA" id="ARBA00005591"/>
    </source>
</evidence>
<dbReference type="GO" id="GO:0033743">
    <property type="term" value="F:peptide-methionine (R)-S-oxide reductase activity"/>
    <property type="evidence" value="ECO:0007669"/>
    <property type="project" value="UniProtKB-EC"/>
</dbReference>
<evidence type="ECO:0000256" key="2">
    <source>
        <dbReference type="ARBA" id="ARBA00023002"/>
    </source>
</evidence>
<dbReference type="EMBL" id="JABVCQ010000002">
    <property type="protein sequence ID" value="MBB1124775.1"/>
    <property type="molecule type" value="Genomic_DNA"/>
</dbReference>
<keyword evidence="11" id="KW-1185">Reference proteome</keyword>
<dbReference type="SUPFAM" id="SSF55068">
    <property type="entry name" value="Peptide methionine sulfoxide reductase"/>
    <property type="match status" value="1"/>
</dbReference>
<dbReference type="GO" id="GO:0034599">
    <property type="term" value="P:cellular response to oxidative stress"/>
    <property type="evidence" value="ECO:0007669"/>
    <property type="project" value="TreeGrafter"/>
</dbReference>
<gene>
    <name evidence="8 10" type="primary">msrA</name>
    <name evidence="10" type="ORF">HUK38_00840</name>
</gene>
<comment type="caution">
    <text evidence="10">The sequence shown here is derived from an EMBL/GenBank/DDBJ whole genome shotgun (WGS) entry which is preliminary data.</text>
</comment>
<comment type="similarity">
    <text evidence="1 8">Belongs to the MsrA Met sulfoxide reductase family.</text>
</comment>
<evidence type="ECO:0000259" key="9">
    <source>
        <dbReference type="PROSITE" id="PS51790"/>
    </source>
</evidence>
<feature type="domain" description="MsrB" evidence="9">
    <location>
        <begin position="285"/>
        <end position="406"/>
    </location>
</feature>
<comment type="catalytic activity">
    <reaction evidence="7 8">
        <text>[thioredoxin]-disulfide + L-methionine + H2O = L-methionine (S)-S-oxide + [thioredoxin]-dithiol</text>
        <dbReference type="Rhea" id="RHEA:19993"/>
        <dbReference type="Rhea" id="RHEA-COMP:10698"/>
        <dbReference type="Rhea" id="RHEA-COMP:10700"/>
        <dbReference type="ChEBI" id="CHEBI:15377"/>
        <dbReference type="ChEBI" id="CHEBI:29950"/>
        <dbReference type="ChEBI" id="CHEBI:50058"/>
        <dbReference type="ChEBI" id="CHEBI:57844"/>
        <dbReference type="ChEBI" id="CHEBI:58772"/>
        <dbReference type="EC" id="1.8.4.11"/>
    </reaction>
</comment>
<evidence type="ECO:0000256" key="3">
    <source>
        <dbReference type="ARBA" id="ARBA00023268"/>
    </source>
</evidence>